<dbReference type="EMBL" id="JABBNU010000002">
    <property type="protein sequence ID" value="NMM47613.1"/>
    <property type="molecule type" value="Genomic_DNA"/>
</dbReference>
<dbReference type="Proteomes" id="UP000559010">
    <property type="component" value="Unassembled WGS sequence"/>
</dbReference>
<evidence type="ECO:0000313" key="3">
    <source>
        <dbReference type="Proteomes" id="UP000559010"/>
    </source>
</evidence>
<reference evidence="2 3" key="1">
    <citation type="submission" date="2020-04" db="EMBL/GenBank/DDBJ databases">
        <title>Flammeovirgaceae bacterium KN852 isolated from deep sea.</title>
        <authorList>
            <person name="Zhang D.-C."/>
        </authorList>
    </citation>
    <scope>NUCLEOTIDE SEQUENCE [LARGE SCALE GENOMIC DNA]</scope>
    <source>
        <strain evidence="2 3">KN852</strain>
    </source>
</reference>
<keyword evidence="3" id="KW-1185">Reference proteome</keyword>
<keyword evidence="1" id="KW-0732">Signal</keyword>
<name>A0A848IT25_9BACT</name>
<comment type="caution">
    <text evidence="2">The sequence shown here is derived from an EMBL/GenBank/DDBJ whole genome shotgun (WGS) entry which is preliminary data.</text>
</comment>
<dbReference type="RefSeq" id="WP_169678233.1">
    <property type="nucleotide sequence ID" value="NZ_JABBNU010000002.1"/>
</dbReference>
<feature type="chain" id="PRO_5032885508" evidence="1">
    <location>
        <begin position="23"/>
        <end position="189"/>
    </location>
</feature>
<feature type="signal peptide" evidence="1">
    <location>
        <begin position="1"/>
        <end position="22"/>
    </location>
</feature>
<organism evidence="2 3">
    <name type="scientific">Marinigracilibium pacificum</name>
    <dbReference type="NCBI Taxonomy" id="2729599"/>
    <lineage>
        <taxon>Bacteria</taxon>
        <taxon>Pseudomonadati</taxon>
        <taxon>Bacteroidota</taxon>
        <taxon>Cytophagia</taxon>
        <taxon>Cytophagales</taxon>
        <taxon>Flammeovirgaceae</taxon>
        <taxon>Marinigracilibium</taxon>
    </lineage>
</organism>
<evidence type="ECO:0000256" key="1">
    <source>
        <dbReference type="SAM" id="SignalP"/>
    </source>
</evidence>
<accession>A0A848IT25</accession>
<dbReference type="AlphaFoldDB" id="A0A848IT25"/>
<proteinExistence type="predicted"/>
<evidence type="ECO:0000313" key="2">
    <source>
        <dbReference type="EMBL" id="NMM47613.1"/>
    </source>
</evidence>
<gene>
    <name evidence="2" type="ORF">HH304_04315</name>
</gene>
<sequence length="189" mass="21654">MKKILATLLLSLLIFSYHTLLAQNTTIKHDTTSFAGEVTSSEWIDHGIISGINYSQYLFGEVGYYKSHIFEAGGFPTLSKTMIYGSEFSHIDELIIAPNIQGRIHAYFFNTGLAALCYSDLNSEFAIKLRPEIGLGLWNFDINYGYNINIYSENFTRANKHVFALRYYLNLKRKRLIEYDRNGKVIPVN</sequence>
<protein>
    <submittedName>
        <fullName evidence="2">Uncharacterized protein</fullName>
    </submittedName>
</protein>